<gene>
    <name evidence="1" type="ORF">COR50_18960</name>
</gene>
<evidence type="ECO:0008006" key="3">
    <source>
        <dbReference type="Google" id="ProtNLM"/>
    </source>
</evidence>
<evidence type="ECO:0000313" key="1">
    <source>
        <dbReference type="EMBL" id="ATL49083.1"/>
    </source>
</evidence>
<dbReference type="Proteomes" id="UP000220133">
    <property type="component" value="Chromosome"/>
</dbReference>
<keyword evidence="2" id="KW-1185">Reference proteome</keyword>
<dbReference type="RefSeq" id="WP_098195451.1">
    <property type="nucleotide sequence ID" value="NZ_CP023777.1"/>
</dbReference>
<dbReference type="KEGG" id="cbae:COR50_18960"/>
<dbReference type="EMBL" id="CP023777">
    <property type="protein sequence ID" value="ATL49083.1"/>
    <property type="molecule type" value="Genomic_DNA"/>
</dbReference>
<name>A0A291QZ11_9BACT</name>
<organism evidence="1 2">
    <name type="scientific">Chitinophaga caeni</name>
    <dbReference type="NCBI Taxonomy" id="2029983"/>
    <lineage>
        <taxon>Bacteria</taxon>
        <taxon>Pseudomonadati</taxon>
        <taxon>Bacteroidota</taxon>
        <taxon>Chitinophagia</taxon>
        <taxon>Chitinophagales</taxon>
        <taxon>Chitinophagaceae</taxon>
        <taxon>Chitinophaga</taxon>
    </lineage>
</organism>
<dbReference type="AlphaFoldDB" id="A0A291QZ11"/>
<evidence type="ECO:0000313" key="2">
    <source>
        <dbReference type="Proteomes" id="UP000220133"/>
    </source>
</evidence>
<protein>
    <recommendedName>
        <fullName evidence="3">Outer membrane protein beta-barrel domain-containing protein</fullName>
    </recommendedName>
</protein>
<accession>A0A291QZ11</accession>
<proteinExistence type="predicted"/>
<reference evidence="1 2" key="1">
    <citation type="submission" date="2017-10" db="EMBL/GenBank/DDBJ databases">
        <title>Paenichitinophaga pekingensis gen. nov., sp. nov., isolated from activated sludge.</title>
        <authorList>
            <person name="Jin D."/>
            <person name="Kong X."/>
            <person name="Deng Y."/>
            <person name="Bai Z."/>
        </authorList>
    </citation>
    <scope>NUCLEOTIDE SEQUENCE [LARGE SCALE GENOMIC DNA]</scope>
    <source>
        <strain evidence="1 2">13</strain>
    </source>
</reference>
<sequence length="285" mass="31938">MKNHTLFFGVIWTILLALGVQESFGQSTKTRKPPPWYVQKFKVSAGAFFPVNNTDISVGNNNGNIGTNIDFEDDLGFNKNIGTFLANFQWRASRRSKFDLSYFRVARKSDYTLKRDITFGDNTYNVDAGIHAYFNTNIYRFSYGYAFLVDPKYEVGLLVGAHVVGLNTGIELTGANVGASVKDDFGITAPLPDFGAWGSYSFGSRWYANAEFDYFALTVNDYKGRILAYNLNLNYRAYKGLDISLGFTGLNARVDAEKKRLVGYFKWGYNGPSVAVSYTFGKSIQ</sequence>
<dbReference type="OrthoDB" id="657710at2"/>